<evidence type="ECO:0000259" key="6">
    <source>
        <dbReference type="PROSITE" id="PS50112"/>
    </source>
</evidence>
<proteinExistence type="predicted"/>
<reference evidence="9" key="1">
    <citation type="submission" date="2013-10" db="EMBL/GenBank/DDBJ databases">
        <title>Genome sequencing of Onchocerca volvulus.</title>
        <authorList>
            <person name="Cotton J."/>
            <person name="Tsai J."/>
            <person name="Stanley E."/>
            <person name="Tracey A."/>
            <person name="Holroyd N."/>
            <person name="Lustigman S."/>
            <person name="Berriman M."/>
        </authorList>
    </citation>
    <scope>NUCLEOTIDE SEQUENCE</scope>
</reference>
<name>A0A8R1XKE6_ONCVO</name>
<evidence type="ECO:0008006" key="10">
    <source>
        <dbReference type="Google" id="ProtNLM"/>
    </source>
</evidence>
<evidence type="ECO:0000256" key="3">
    <source>
        <dbReference type="ARBA" id="ARBA00023015"/>
    </source>
</evidence>
<dbReference type="GO" id="GO:0010557">
    <property type="term" value="P:positive regulation of macromolecule biosynthetic process"/>
    <property type="evidence" value="ECO:0007669"/>
    <property type="project" value="UniProtKB-ARBA"/>
</dbReference>
<evidence type="ECO:0000256" key="2">
    <source>
        <dbReference type="ARBA" id="ARBA00022737"/>
    </source>
</evidence>
<keyword evidence="9" id="KW-1185">Reference proteome</keyword>
<dbReference type="AlphaFoldDB" id="A0A8R1XKE6"/>
<reference evidence="8" key="2">
    <citation type="submission" date="2022-06" db="UniProtKB">
        <authorList>
            <consortium name="EnsemblMetazoa"/>
        </authorList>
    </citation>
    <scope>IDENTIFICATION</scope>
</reference>
<dbReference type="PANTHER" id="PTHR23043">
    <property type="entry name" value="HYPOXIA-INDUCIBLE FACTOR 1 ALPHA"/>
    <property type="match status" value="1"/>
</dbReference>
<dbReference type="EMBL" id="CMVM020000323">
    <property type="status" value="NOT_ANNOTATED_CDS"/>
    <property type="molecule type" value="Genomic_DNA"/>
</dbReference>
<dbReference type="Gene3D" id="3.30.450.20">
    <property type="entry name" value="PAS domain"/>
    <property type="match status" value="2"/>
</dbReference>
<dbReference type="NCBIfam" id="TIGR00229">
    <property type="entry name" value="sensory_box"/>
    <property type="match status" value="1"/>
</dbReference>
<dbReference type="InterPro" id="IPR035965">
    <property type="entry name" value="PAS-like_dom_sf"/>
</dbReference>
<dbReference type="Proteomes" id="UP000024404">
    <property type="component" value="Unassembled WGS sequence"/>
</dbReference>
<evidence type="ECO:0000313" key="8">
    <source>
        <dbReference type="EnsemblMetazoa" id="OVOC10153.1"/>
    </source>
</evidence>
<evidence type="ECO:0000313" key="9">
    <source>
        <dbReference type="Proteomes" id="UP000024404"/>
    </source>
</evidence>
<evidence type="ECO:0000259" key="7">
    <source>
        <dbReference type="PROSITE" id="PS50888"/>
    </source>
</evidence>
<comment type="subcellular location">
    <subcellularLocation>
        <location evidence="1">Nucleus</location>
    </subcellularLocation>
</comment>
<keyword evidence="3" id="KW-0805">Transcription regulation</keyword>
<dbReference type="PANTHER" id="PTHR23043:SF36">
    <property type="entry name" value="PROTEIN SINGLE-MINDED"/>
    <property type="match status" value="1"/>
</dbReference>
<dbReference type="CDD" id="cd00130">
    <property type="entry name" value="PAS"/>
    <property type="match status" value="2"/>
</dbReference>
<dbReference type="GO" id="GO:0000977">
    <property type="term" value="F:RNA polymerase II transcription regulatory region sequence-specific DNA binding"/>
    <property type="evidence" value="ECO:0007669"/>
    <property type="project" value="TreeGrafter"/>
</dbReference>
<dbReference type="GO" id="GO:0005634">
    <property type="term" value="C:nucleus"/>
    <property type="evidence" value="ECO:0007669"/>
    <property type="project" value="UniProtKB-SubCell"/>
</dbReference>
<dbReference type="InterPro" id="IPR000014">
    <property type="entry name" value="PAS"/>
</dbReference>
<evidence type="ECO:0000256" key="5">
    <source>
        <dbReference type="ARBA" id="ARBA00023242"/>
    </source>
</evidence>
<dbReference type="PROSITE" id="PS50112">
    <property type="entry name" value="PAS"/>
    <property type="match status" value="2"/>
</dbReference>
<dbReference type="PROSITE" id="PS50888">
    <property type="entry name" value="BHLH"/>
    <property type="match status" value="1"/>
</dbReference>
<sequence length="372" mass="41933">MSARNRRDLENKELESLAQCLPLAAAITFQLDKASIIRLTSAYLALRNVFPQQNNSNGQVERIALGSFLLQTLDGFVLILNADGKMMYVSETASVHLGLSQVELIGSSIFDFLHPDDELELRFILSNIDFHSTTQFTTNNNNNDNFININQSYNDEIERMFSIRLKCVLPKRNAGIIYNGYKTISCWGYSKICHDGEKITNMGLLAVGYMLTRSGITELKLSPSTFMFRARLDLNIIFVDSRVTALTGFGASSLLDTSLYQMVLLEDAHTIEKAHKILLQKNQSTTGYYRLLHRIRGYVWAQSQFCIVPMLRATVTHCIVAITEIFSKRESDMTLAIIQLDAVEDIPESTLGEYSNLFYKVAPTSASLYLDL</sequence>
<protein>
    <recommendedName>
        <fullName evidence="10">PAS domain-containing protein</fullName>
    </recommendedName>
</protein>
<dbReference type="Pfam" id="PF00989">
    <property type="entry name" value="PAS"/>
    <property type="match status" value="1"/>
</dbReference>
<dbReference type="InterPro" id="IPR013767">
    <property type="entry name" value="PAS_fold"/>
</dbReference>
<dbReference type="InterPro" id="IPR011598">
    <property type="entry name" value="bHLH_dom"/>
</dbReference>
<keyword evidence="4" id="KW-0804">Transcription</keyword>
<dbReference type="OMA" id="CIVAITE"/>
<keyword evidence="5" id="KW-0539">Nucleus</keyword>
<accession>A0A8R1XKE6</accession>
<dbReference type="SUPFAM" id="SSF55785">
    <property type="entry name" value="PYP-like sensor domain (PAS domain)"/>
    <property type="match status" value="2"/>
</dbReference>
<evidence type="ECO:0000256" key="1">
    <source>
        <dbReference type="ARBA" id="ARBA00004123"/>
    </source>
</evidence>
<feature type="domain" description="BHLH" evidence="7">
    <location>
        <begin position="1"/>
        <end position="47"/>
    </location>
</feature>
<keyword evidence="2" id="KW-0677">Repeat</keyword>
<dbReference type="SMART" id="SM00091">
    <property type="entry name" value="PAS"/>
    <property type="match status" value="2"/>
</dbReference>
<feature type="domain" description="PAS" evidence="6">
    <location>
        <begin position="69"/>
        <end position="122"/>
    </location>
</feature>
<dbReference type="GO" id="GO:0046983">
    <property type="term" value="F:protein dimerization activity"/>
    <property type="evidence" value="ECO:0007669"/>
    <property type="project" value="InterPro"/>
</dbReference>
<feature type="domain" description="PAS" evidence="6">
    <location>
        <begin position="212"/>
        <end position="282"/>
    </location>
</feature>
<organism evidence="8 9">
    <name type="scientific">Onchocerca volvulus</name>
    <dbReference type="NCBI Taxonomy" id="6282"/>
    <lineage>
        <taxon>Eukaryota</taxon>
        <taxon>Metazoa</taxon>
        <taxon>Ecdysozoa</taxon>
        <taxon>Nematoda</taxon>
        <taxon>Chromadorea</taxon>
        <taxon>Rhabditida</taxon>
        <taxon>Spirurina</taxon>
        <taxon>Spiruromorpha</taxon>
        <taxon>Filarioidea</taxon>
        <taxon>Onchocercidae</taxon>
        <taxon>Onchocerca</taxon>
    </lineage>
</organism>
<dbReference type="Pfam" id="PF14598">
    <property type="entry name" value="PAS_11"/>
    <property type="match status" value="1"/>
</dbReference>
<evidence type="ECO:0000256" key="4">
    <source>
        <dbReference type="ARBA" id="ARBA00023163"/>
    </source>
</evidence>
<dbReference type="GO" id="GO:0000981">
    <property type="term" value="F:DNA-binding transcription factor activity, RNA polymerase II-specific"/>
    <property type="evidence" value="ECO:0007669"/>
    <property type="project" value="TreeGrafter"/>
</dbReference>
<dbReference type="EnsemblMetazoa" id="OVOC10153.1">
    <property type="protein sequence ID" value="OVOC10153.1"/>
    <property type="gene ID" value="WBGene00246962"/>
</dbReference>